<evidence type="ECO:0000256" key="3">
    <source>
        <dbReference type="ARBA" id="ARBA00022842"/>
    </source>
</evidence>
<protein>
    <submittedName>
        <fullName evidence="5">Uncharacterized protein</fullName>
    </submittedName>
</protein>
<comment type="cofactor">
    <cofactor evidence="4">
        <name>Mg(2+)</name>
        <dbReference type="ChEBI" id="CHEBI:18420"/>
    </cofactor>
    <cofactor evidence="4">
        <name>Mn(2+)</name>
        <dbReference type="ChEBI" id="CHEBI:29035"/>
    </cofactor>
    <text evidence="4">Probably binds two magnesium or manganese ions per subunit.</text>
</comment>
<dbReference type="GO" id="GO:0003906">
    <property type="term" value="F:DNA-(apurinic or apyrimidinic site) endonuclease activity"/>
    <property type="evidence" value="ECO:0007669"/>
    <property type="project" value="TreeGrafter"/>
</dbReference>
<evidence type="ECO:0000256" key="1">
    <source>
        <dbReference type="ARBA" id="ARBA00022723"/>
    </source>
</evidence>
<comment type="caution">
    <text evidence="5">The sequence shown here is derived from an EMBL/GenBank/DDBJ whole genome shotgun (WGS) entry which is preliminary data.</text>
</comment>
<keyword evidence="1 4" id="KW-0479">Metal-binding</keyword>
<keyword evidence="2" id="KW-0378">Hydrolase</keyword>
<dbReference type="SUPFAM" id="SSF56219">
    <property type="entry name" value="DNase I-like"/>
    <property type="match status" value="1"/>
</dbReference>
<dbReference type="GO" id="GO:0006284">
    <property type="term" value="P:base-excision repair"/>
    <property type="evidence" value="ECO:0007669"/>
    <property type="project" value="TreeGrafter"/>
</dbReference>
<dbReference type="GO" id="GO:0008311">
    <property type="term" value="F:double-stranded DNA 3'-5' DNA exonuclease activity"/>
    <property type="evidence" value="ECO:0007669"/>
    <property type="project" value="TreeGrafter"/>
</dbReference>
<sequence length="82" mass="9119">MATKLMSLNANGLNSPYKRSSVWREACRLGADIVCIQETHLVDTDSHRMTHKKFPQVIQACAQKKHAGVLIAFRGTAPLKID</sequence>
<dbReference type="Gene3D" id="3.60.10.10">
    <property type="entry name" value="Endonuclease/exonuclease/phosphatase"/>
    <property type="match status" value="1"/>
</dbReference>
<dbReference type="GO" id="GO:0046872">
    <property type="term" value="F:metal ion binding"/>
    <property type="evidence" value="ECO:0007669"/>
    <property type="project" value="UniProtKB-KW"/>
</dbReference>
<dbReference type="Proteomes" id="UP000770717">
    <property type="component" value="Unassembled WGS sequence"/>
</dbReference>
<dbReference type="PANTHER" id="PTHR22748:SF23">
    <property type="entry name" value="EXODEOXYRIBONUCLEASE III"/>
    <property type="match status" value="1"/>
</dbReference>
<keyword evidence="6" id="KW-1185">Reference proteome</keyword>
<keyword evidence="4" id="KW-0464">Manganese</keyword>
<dbReference type="OrthoDB" id="8961218at2759"/>
<dbReference type="InterPro" id="IPR036691">
    <property type="entry name" value="Endo/exonu/phosph_ase_sf"/>
</dbReference>
<dbReference type="EMBL" id="WNTK01000008">
    <property type="protein sequence ID" value="KAG9479403.1"/>
    <property type="molecule type" value="Genomic_DNA"/>
</dbReference>
<name>A0A8J6K3C6_ELECQ</name>
<dbReference type="AlphaFoldDB" id="A0A8J6K3C6"/>
<dbReference type="GO" id="GO:0005634">
    <property type="term" value="C:nucleus"/>
    <property type="evidence" value="ECO:0007669"/>
    <property type="project" value="TreeGrafter"/>
</dbReference>
<feature type="binding site" evidence="4">
    <location>
        <position position="38"/>
    </location>
    <ligand>
        <name>Mg(2+)</name>
        <dbReference type="ChEBI" id="CHEBI:18420"/>
        <label>1</label>
    </ligand>
</feature>
<organism evidence="5 6">
    <name type="scientific">Eleutherodactylus coqui</name>
    <name type="common">Puerto Rican coqui</name>
    <dbReference type="NCBI Taxonomy" id="57060"/>
    <lineage>
        <taxon>Eukaryota</taxon>
        <taxon>Metazoa</taxon>
        <taxon>Chordata</taxon>
        <taxon>Craniata</taxon>
        <taxon>Vertebrata</taxon>
        <taxon>Euteleostomi</taxon>
        <taxon>Amphibia</taxon>
        <taxon>Batrachia</taxon>
        <taxon>Anura</taxon>
        <taxon>Neobatrachia</taxon>
        <taxon>Hyloidea</taxon>
        <taxon>Eleutherodactylidae</taxon>
        <taxon>Eleutherodactylinae</taxon>
        <taxon>Eleutherodactylus</taxon>
        <taxon>Eleutherodactylus</taxon>
    </lineage>
</organism>
<reference evidence="5" key="1">
    <citation type="thesis" date="2020" institute="ProQuest LLC" country="789 East Eisenhower Parkway, Ann Arbor, MI, USA">
        <title>Comparative Genomics and Chromosome Evolution.</title>
        <authorList>
            <person name="Mudd A.B."/>
        </authorList>
    </citation>
    <scope>NUCLEOTIDE SEQUENCE</scope>
    <source>
        <strain evidence="5">HN-11 Male</strain>
        <tissue evidence="5">Kidney and liver</tissue>
    </source>
</reference>
<keyword evidence="3 4" id="KW-0460">Magnesium</keyword>
<evidence type="ECO:0000256" key="4">
    <source>
        <dbReference type="PIRSR" id="PIRSR604808-2"/>
    </source>
</evidence>
<proteinExistence type="predicted"/>
<accession>A0A8J6K3C6</accession>
<dbReference type="GO" id="GO:0008081">
    <property type="term" value="F:phosphoric diester hydrolase activity"/>
    <property type="evidence" value="ECO:0007669"/>
    <property type="project" value="TreeGrafter"/>
</dbReference>
<gene>
    <name evidence="5" type="ORF">GDO78_012858</name>
</gene>
<dbReference type="InterPro" id="IPR004808">
    <property type="entry name" value="AP_endonuc_1"/>
</dbReference>
<evidence type="ECO:0000256" key="2">
    <source>
        <dbReference type="ARBA" id="ARBA00022801"/>
    </source>
</evidence>
<dbReference type="PANTHER" id="PTHR22748">
    <property type="entry name" value="AP ENDONUCLEASE"/>
    <property type="match status" value="1"/>
</dbReference>
<evidence type="ECO:0000313" key="5">
    <source>
        <dbReference type="EMBL" id="KAG9479403.1"/>
    </source>
</evidence>
<feature type="binding site" evidence="4">
    <location>
        <position position="9"/>
    </location>
    <ligand>
        <name>Mg(2+)</name>
        <dbReference type="ChEBI" id="CHEBI:18420"/>
        <label>1</label>
    </ligand>
</feature>
<evidence type="ECO:0000313" key="6">
    <source>
        <dbReference type="Proteomes" id="UP000770717"/>
    </source>
</evidence>